<evidence type="ECO:0000259" key="12">
    <source>
        <dbReference type="PROSITE" id="PS50011"/>
    </source>
</evidence>
<dbReference type="KEGG" id="dvv:114328943"/>
<organism evidence="13">
    <name type="scientific">Diabrotica virgifera virgifera</name>
    <name type="common">western corn rootworm</name>
    <dbReference type="NCBI Taxonomy" id="50390"/>
    <lineage>
        <taxon>Eukaryota</taxon>
        <taxon>Metazoa</taxon>
        <taxon>Ecdysozoa</taxon>
        <taxon>Arthropoda</taxon>
        <taxon>Hexapoda</taxon>
        <taxon>Insecta</taxon>
        <taxon>Pterygota</taxon>
        <taxon>Neoptera</taxon>
        <taxon>Endopterygota</taxon>
        <taxon>Coleoptera</taxon>
        <taxon>Polyphaga</taxon>
        <taxon>Cucujiformia</taxon>
        <taxon>Chrysomeloidea</taxon>
        <taxon>Chrysomelidae</taxon>
        <taxon>Galerucinae</taxon>
        <taxon>Diabroticina</taxon>
        <taxon>Diabroticites</taxon>
        <taxon>Diabrotica</taxon>
    </lineage>
</organism>
<name>A0A6P7FFP4_DIAVI</name>
<dbReference type="GO" id="GO:0035556">
    <property type="term" value="P:intracellular signal transduction"/>
    <property type="evidence" value="ECO:0007669"/>
    <property type="project" value="TreeGrafter"/>
</dbReference>
<dbReference type="InterPro" id="IPR011009">
    <property type="entry name" value="Kinase-like_dom_sf"/>
</dbReference>
<proteinExistence type="inferred from homology"/>
<evidence type="ECO:0000256" key="4">
    <source>
        <dbReference type="ARBA" id="ARBA00022679"/>
    </source>
</evidence>
<reference evidence="13" key="1">
    <citation type="submission" date="2025-08" db="UniProtKB">
        <authorList>
            <consortium name="RefSeq"/>
        </authorList>
    </citation>
    <scope>IDENTIFICATION</scope>
    <source>
        <tissue evidence="13">Whole insect</tissue>
    </source>
</reference>
<accession>A0A6P7FFP4</accession>
<dbReference type="InterPro" id="IPR017441">
    <property type="entry name" value="Protein_kinase_ATP_BS"/>
</dbReference>
<dbReference type="InterPro" id="IPR008271">
    <property type="entry name" value="Ser/Thr_kinase_AS"/>
</dbReference>
<dbReference type="PROSITE" id="PS50011">
    <property type="entry name" value="PROTEIN_KINASE_DOM"/>
    <property type="match status" value="1"/>
</dbReference>
<dbReference type="FunCoup" id="A0A6P7FFP4">
    <property type="interactions" value="1487"/>
</dbReference>
<evidence type="ECO:0000256" key="7">
    <source>
        <dbReference type="ARBA" id="ARBA00022840"/>
    </source>
</evidence>
<keyword evidence="7 10" id="KW-0067">ATP-binding</keyword>
<comment type="catalytic activity">
    <reaction evidence="8">
        <text>L-threonyl-[protein] + ATP = O-phospho-L-threonyl-[protein] + ADP + H(+)</text>
        <dbReference type="Rhea" id="RHEA:46608"/>
        <dbReference type="Rhea" id="RHEA-COMP:11060"/>
        <dbReference type="Rhea" id="RHEA-COMP:11605"/>
        <dbReference type="ChEBI" id="CHEBI:15378"/>
        <dbReference type="ChEBI" id="CHEBI:30013"/>
        <dbReference type="ChEBI" id="CHEBI:30616"/>
        <dbReference type="ChEBI" id="CHEBI:61977"/>
        <dbReference type="ChEBI" id="CHEBI:456216"/>
        <dbReference type="EC" id="2.7.11.1"/>
    </reaction>
</comment>
<evidence type="ECO:0000313" key="13">
    <source>
        <dbReference type="RefSeq" id="XP_028133732.1"/>
    </source>
</evidence>
<dbReference type="Pfam" id="PF00069">
    <property type="entry name" value="Pkinase"/>
    <property type="match status" value="1"/>
</dbReference>
<dbReference type="EC" id="2.7.11.1" evidence="2"/>
<evidence type="ECO:0000256" key="9">
    <source>
        <dbReference type="ARBA" id="ARBA00048679"/>
    </source>
</evidence>
<sequence>MAEDHDADCKTVFVEDWLCSSNILGEGAYGEVKLLEHKNTKEKIACKMIDHNKYKDASANINREVSIHKLLDHENIIKYYGRRQEPNKEYIFLEFAAGGELFQLIEPDVGMPVAKAQFYMKQLFSGVEYLHSKGIAHRDIKPENILISSEGVLKISDFGLATLFRFRGKERLLDKKCGTKPYMAPEVLMRPYRAQPADIWSCGIVFVALLTGELPWGSTCNDNPEFLMWKTNNYILTTPWSKLGNTALSLAKQILHVESKKRFTLQQVLNHHWMQFNFSNGSSIDSVDDSSSTQLAKRYNSLIAAEINNARDMPVVTLSQPNTVYRHNAIMKALDNIKTSGKDLISFSQPVKNDNLVIQFSQTPITKDNFDVLVVKRMTRFYITNSKEKTLENLCSVLDTLHLSWNTDINGAVSISTWDTTKNQLRFKINLIEIDGKVLLDFRLSKGCGLQFKKMFLKLKEAMNDI</sequence>
<dbReference type="InterPro" id="IPR000719">
    <property type="entry name" value="Prot_kinase_dom"/>
</dbReference>
<evidence type="ECO:0000256" key="3">
    <source>
        <dbReference type="ARBA" id="ARBA00022527"/>
    </source>
</evidence>
<dbReference type="GO" id="GO:0005524">
    <property type="term" value="F:ATP binding"/>
    <property type="evidence" value="ECO:0007669"/>
    <property type="project" value="UniProtKB-UniRule"/>
</dbReference>
<dbReference type="PANTHER" id="PTHR24346:SF107">
    <property type="entry name" value="SERINE_THREONINE-PROTEIN KINASE CHK1"/>
    <property type="match status" value="1"/>
</dbReference>
<gene>
    <name evidence="13" type="primary">LOC114328943</name>
</gene>
<evidence type="ECO:0000256" key="6">
    <source>
        <dbReference type="ARBA" id="ARBA00022777"/>
    </source>
</evidence>
<evidence type="ECO:0000256" key="11">
    <source>
        <dbReference type="RuleBase" id="RU000304"/>
    </source>
</evidence>
<evidence type="ECO:0000256" key="1">
    <source>
        <dbReference type="ARBA" id="ARBA00010791"/>
    </source>
</evidence>
<evidence type="ECO:0000256" key="10">
    <source>
        <dbReference type="PROSITE-ProRule" id="PRU10141"/>
    </source>
</evidence>
<dbReference type="RefSeq" id="XP_028133732.1">
    <property type="nucleotide sequence ID" value="XM_028277931.1"/>
</dbReference>
<dbReference type="SMART" id="SM00220">
    <property type="entry name" value="S_TKc"/>
    <property type="match status" value="1"/>
</dbReference>
<dbReference type="Gene3D" id="3.30.310.80">
    <property type="entry name" value="Kinase associated domain 1, KA1"/>
    <property type="match status" value="1"/>
</dbReference>
<protein>
    <recommendedName>
        <fullName evidence="2">non-specific serine/threonine protein kinase</fullName>
        <ecNumber evidence="2">2.7.11.1</ecNumber>
    </recommendedName>
</protein>
<feature type="binding site" evidence="10">
    <location>
        <position position="47"/>
    </location>
    <ligand>
        <name>ATP</name>
        <dbReference type="ChEBI" id="CHEBI:30616"/>
    </ligand>
</feature>
<keyword evidence="3 11" id="KW-0723">Serine/threonine-protein kinase</keyword>
<dbReference type="FunFam" id="1.10.510.10:FF:000301">
    <property type="entry name" value="Serine/threonine-protein kinase Chk1"/>
    <property type="match status" value="1"/>
</dbReference>
<keyword evidence="4" id="KW-0808">Transferase</keyword>
<dbReference type="GO" id="GO:0005737">
    <property type="term" value="C:cytoplasm"/>
    <property type="evidence" value="ECO:0007669"/>
    <property type="project" value="TreeGrafter"/>
</dbReference>
<comment type="similarity">
    <text evidence="1">Belongs to the protein kinase superfamily. CAMK Ser/Thr protein kinase family. NIM1 subfamily.</text>
</comment>
<dbReference type="OrthoDB" id="539158at2759"/>
<dbReference type="GO" id="GO:0004674">
    <property type="term" value="F:protein serine/threonine kinase activity"/>
    <property type="evidence" value="ECO:0007669"/>
    <property type="project" value="UniProtKB-KW"/>
</dbReference>
<evidence type="ECO:0000256" key="5">
    <source>
        <dbReference type="ARBA" id="ARBA00022741"/>
    </source>
</evidence>
<evidence type="ECO:0000256" key="2">
    <source>
        <dbReference type="ARBA" id="ARBA00012513"/>
    </source>
</evidence>
<dbReference type="PROSITE" id="PS00108">
    <property type="entry name" value="PROTEIN_KINASE_ST"/>
    <property type="match status" value="1"/>
</dbReference>
<dbReference type="AlphaFoldDB" id="A0A6P7FFP4"/>
<dbReference type="InParanoid" id="A0A6P7FFP4"/>
<feature type="domain" description="Protein kinase" evidence="12">
    <location>
        <begin position="18"/>
        <end position="274"/>
    </location>
</feature>
<evidence type="ECO:0000256" key="8">
    <source>
        <dbReference type="ARBA" id="ARBA00047899"/>
    </source>
</evidence>
<comment type="catalytic activity">
    <reaction evidence="9">
        <text>L-seryl-[protein] + ATP = O-phospho-L-seryl-[protein] + ADP + H(+)</text>
        <dbReference type="Rhea" id="RHEA:17989"/>
        <dbReference type="Rhea" id="RHEA-COMP:9863"/>
        <dbReference type="Rhea" id="RHEA-COMP:11604"/>
        <dbReference type="ChEBI" id="CHEBI:15378"/>
        <dbReference type="ChEBI" id="CHEBI:29999"/>
        <dbReference type="ChEBI" id="CHEBI:30616"/>
        <dbReference type="ChEBI" id="CHEBI:83421"/>
        <dbReference type="ChEBI" id="CHEBI:456216"/>
        <dbReference type="EC" id="2.7.11.1"/>
    </reaction>
</comment>
<dbReference type="SUPFAM" id="SSF56112">
    <property type="entry name" value="Protein kinase-like (PK-like)"/>
    <property type="match status" value="1"/>
</dbReference>
<keyword evidence="6 13" id="KW-0418">Kinase</keyword>
<keyword evidence="5 10" id="KW-0547">Nucleotide-binding</keyword>
<dbReference type="PROSITE" id="PS00107">
    <property type="entry name" value="PROTEIN_KINASE_ATP"/>
    <property type="match status" value="1"/>
</dbReference>
<dbReference type="Gene3D" id="1.10.510.10">
    <property type="entry name" value="Transferase(Phosphotransferase) domain 1"/>
    <property type="match status" value="1"/>
</dbReference>
<dbReference type="PANTHER" id="PTHR24346">
    <property type="entry name" value="MAP/MICROTUBULE AFFINITY-REGULATING KINASE"/>
    <property type="match status" value="1"/>
</dbReference>